<name>A0ABX0IAR5_9FLAO</name>
<dbReference type="EMBL" id="JAAJBV010000003">
    <property type="protein sequence ID" value="NHM04245.1"/>
    <property type="molecule type" value="Genomic_DNA"/>
</dbReference>
<evidence type="ECO:0008006" key="3">
    <source>
        <dbReference type="Google" id="ProtNLM"/>
    </source>
</evidence>
<dbReference type="Proteomes" id="UP000761423">
    <property type="component" value="Unassembled WGS sequence"/>
</dbReference>
<comment type="caution">
    <text evidence="1">The sequence shown here is derived from an EMBL/GenBank/DDBJ whole genome shotgun (WGS) entry which is preliminary data.</text>
</comment>
<protein>
    <recommendedName>
        <fullName evidence="3">POTRA domain-containing protein</fullName>
    </recommendedName>
</protein>
<reference evidence="1 2" key="1">
    <citation type="submission" date="2020-02" db="EMBL/GenBank/DDBJ databases">
        <authorList>
            <person name="Chen W.-M."/>
        </authorList>
    </citation>
    <scope>NUCLEOTIDE SEQUENCE [LARGE SCALE GENOMIC DNA]</scope>
    <source>
        <strain evidence="1 2">TWA-26</strain>
    </source>
</reference>
<evidence type="ECO:0000313" key="2">
    <source>
        <dbReference type="Proteomes" id="UP000761423"/>
    </source>
</evidence>
<proteinExistence type="predicted"/>
<gene>
    <name evidence="1" type="ORF">G4L40_05940</name>
</gene>
<sequence>MRLKELYLIFTLSSILSYCQDDEYEKLLSYSDCKKQQNLSLEKRLSNYPFNKAKEIKIISFTNINIIRDSLIVETQDEIPKTNGKIDLSKVKEIETLTSSDIDELSDIFYNFGYKENPKIQVNIKCYEPRNAILFLNEKGEIFEYIEICFECKKTVESSKKISLGEMCNQKLEMIKQIFKKRNIKFGIIDEKQP</sequence>
<evidence type="ECO:0000313" key="1">
    <source>
        <dbReference type="EMBL" id="NHM04245.1"/>
    </source>
</evidence>
<organism evidence="1 2">
    <name type="scientific">Flavobacterium celericrescens</name>
    <dbReference type="NCBI Taxonomy" id="2709780"/>
    <lineage>
        <taxon>Bacteria</taxon>
        <taxon>Pseudomonadati</taxon>
        <taxon>Bacteroidota</taxon>
        <taxon>Flavobacteriia</taxon>
        <taxon>Flavobacteriales</taxon>
        <taxon>Flavobacteriaceae</taxon>
        <taxon>Flavobacterium</taxon>
    </lineage>
</organism>
<dbReference type="RefSeq" id="WP_166236287.1">
    <property type="nucleotide sequence ID" value="NZ_JAAJBV010000003.1"/>
</dbReference>
<accession>A0ABX0IAR5</accession>
<keyword evidence="2" id="KW-1185">Reference proteome</keyword>